<feature type="transmembrane region" description="Helical" evidence="6">
    <location>
        <begin position="95"/>
        <end position="114"/>
    </location>
</feature>
<dbReference type="InterPro" id="IPR051611">
    <property type="entry name" value="ECF_transporter_component"/>
</dbReference>
<dbReference type="RefSeq" id="WP_055177667.1">
    <property type="nucleotide sequence ID" value="NZ_JAUSQY010000001.1"/>
</dbReference>
<dbReference type="AlphaFoldDB" id="A0A0Q0YVE7"/>
<organism evidence="7 8">
    <name type="scientific">Corynebacterium lowii</name>
    <dbReference type="NCBI Taxonomy" id="1544413"/>
    <lineage>
        <taxon>Bacteria</taxon>
        <taxon>Bacillati</taxon>
        <taxon>Actinomycetota</taxon>
        <taxon>Actinomycetes</taxon>
        <taxon>Mycobacteriales</taxon>
        <taxon>Corynebacteriaceae</taxon>
        <taxon>Corynebacterium</taxon>
    </lineage>
</organism>
<evidence type="ECO:0000256" key="2">
    <source>
        <dbReference type="ARBA" id="ARBA00022475"/>
    </source>
</evidence>
<dbReference type="GO" id="GO:0005886">
    <property type="term" value="C:plasma membrane"/>
    <property type="evidence" value="ECO:0007669"/>
    <property type="project" value="UniProtKB-ARBA"/>
</dbReference>
<feature type="transmembrane region" description="Helical" evidence="6">
    <location>
        <begin position="58"/>
        <end position="75"/>
    </location>
</feature>
<dbReference type="PATRIC" id="fig|1544413.3.peg.1199"/>
<dbReference type="InterPro" id="IPR003339">
    <property type="entry name" value="ABC/ECF_trnsptr_transmembrane"/>
</dbReference>
<dbReference type="CDD" id="cd16914">
    <property type="entry name" value="EcfT"/>
    <property type="match status" value="1"/>
</dbReference>
<feature type="transmembrane region" description="Helical" evidence="6">
    <location>
        <begin position="227"/>
        <end position="250"/>
    </location>
</feature>
<evidence type="ECO:0000256" key="1">
    <source>
        <dbReference type="ARBA" id="ARBA00004141"/>
    </source>
</evidence>
<evidence type="ECO:0000313" key="7">
    <source>
        <dbReference type="EMBL" id="KQB86271.1"/>
    </source>
</evidence>
<keyword evidence="5 6" id="KW-0472">Membrane</keyword>
<evidence type="ECO:0000256" key="5">
    <source>
        <dbReference type="ARBA" id="ARBA00023136"/>
    </source>
</evidence>
<dbReference type="OrthoDB" id="6400at2"/>
<evidence type="ECO:0000313" key="8">
    <source>
        <dbReference type="Proteomes" id="UP000050488"/>
    </source>
</evidence>
<evidence type="ECO:0000256" key="6">
    <source>
        <dbReference type="SAM" id="Phobius"/>
    </source>
</evidence>
<comment type="subcellular location">
    <subcellularLocation>
        <location evidence="1">Membrane</location>
        <topology evidence="1">Multi-pass membrane protein</topology>
    </subcellularLocation>
</comment>
<keyword evidence="2" id="KW-1003">Cell membrane</keyword>
<sequence>MNLLHGVNPVTRVAAIALATTPLLLSLDWLSALVAIAVTLVLAPLCGLSLPALLRRSAPLLVIAPLTGISMLLYARPGGREYFSFLTIHITDNSLMLALAVVLRVLAGVLPVLVLSAGIDPTELGDGLAQVWRLPARFVIASVAAVRLLTLVRDDAASLRRARRARGVADKGRLRGAFTLLFGLLVSSLRRGSKLAVAMEARGFGRTDIPRTWARPSTVGRRDAAALALWALVPIIALGSAWGAGTWSFLGLG</sequence>
<keyword evidence="4 6" id="KW-1133">Transmembrane helix</keyword>
<gene>
    <name evidence="7" type="primary">ecfT_2</name>
    <name evidence="7" type="ORF">Clow_01190</name>
</gene>
<dbReference type="PANTHER" id="PTHR34857:SF2">
    <property type="entry name" value="SLL0384 PROTEIN"/>
    <property type="match status" value="1"/>
</dbReference>
<proteinExistence type="predicted"/>
<evidence type="ECO:0000256" key="4">
    <source>
        <dbReference type="ARBA" id="ARBA00022989"/>
    </source>
</evidence>
<keyword evidence="8" id="KW-1185">Reference proteome</keyword>
<accession>A0A0Q0YVE7</accession>
<protein>
    <submittedName>
        <fullName evidence="7">Energy-coupling factor transporter transmembrane protein EcfT</fullName>
    </submittedName>
</protein>
<dbReference type="Pfam" id="PF02361">
    <property type="entry name" value="CbiQ"/>
    <property type="match status" value="1"/>
</dbReference>
<dbReference type="EMBL" id="LKEV01000003">
    <property type="protein sequence ID" value="KQB86271.1"/>
    <property type="molecule type" value="Genomic_DNA"/>
</dbReference>
<feature type="transmembrane region" description="Helical" evidence="6">
    <location>
        <begin position="32"/>
        <end position="52"/>
    </location>
</feature>
<name>A0A0Q0YVE7_9CORY</name>
<dbReference type="Proteomes" id="UP000050488">
    <property type="component" value="Unassembled WGS sequence"/>
</dbReference>
<comment type="caution">
    <text evidence="7">The sequence shown here is derived from an EMBL/GenBank/DDBJ whole genome shotgun (WGS) entry which is preliminary data.</text>
</comment>
<reference evidence="7 8" key="1">
    <citation type="submission" date="2015-10" db="EMBL/GenBank/DDBJ databases">
        <title>Corynebacteirum lowii and Corynebacterium oculi species nova, derived from human clinical disease and and emended description of Corynebacterium mastiditis.</title>
        <authorList>
            <person name="Bernard K."/>
            <person name="Pacheco A.L."/>
            <person name="Mcdougall C."/>
            <person name="Burtx T."/>
            <person name="Weibe D."/>
            <person name="Tyler S."/>
            <person name="Olson A.B."/>
            <person name="Cnockaert M."/>
            <person name="Eguchi H."/>
            <person name="Kuwahara T."/>
            <person name="Nakayama-Imaohji H."/>
            <person name="Boudewijins M."/>
            <person name="Van Hoecke F."/>
            <person name="Bernier A.-M."/>
            <person name="Vandamme P."/>
        </authorList>
    </citation>
    <scope>NUCLEOTIDE SEQUENCE [LARGE SCALE GENOMIC DNA]</scope>
    <source>
        <strain evidence="7 8">NML 130206</strain>
    </source>
</reference>
<keyword evidence="3 6" id="KW-0812">Transmembrane</keyword>
<dbReference type="PANTHER" id="PTHR34857">
    <property type="entry name" value="SLL0384 PROTEIN"/>
    <property type="match status" value="1"/>
</dbReference>
<dbReference type="STRING" id="1544413.Clow_01190"/>
<evidence type="ECO:0000256" key="3">
    <source>
        <dbReference type="ARBA" id="ARBA00022692"/>
    </source>
</evidence>